<comment type="caution">
    <text evidence="7">The sequence shown here is derived from an EMBL/GenBank/DDBJ whole genome shotgun (WGS) entry which is preliminary data.</text>
</comment>
<dbReference type="Gene3D" id="3.40.50.2300">
    <property type="match status" value="2"/>
</dbReference>
<feature type="domain" description="HTH lacI-type" evidence="6">
    <location>
        <begin position="30"/>
        <end position="84"/>
    </location>
</feature>
<evidence type="ECO:0000256" key="2">
    <source>
        <dbReference type="ARBA" id="ARBA00023015"/>
    </source>
</evidence>
<evidence type="ECO:0000256" key="4">
    <source>
        <dbReference type="ARBA" id="ARBA00023163"/>
    </source>
</evidence>
<sequence>MRMQSGAHRGCAPAAMAGAEAGQVSKRRQPTSVEVAHLAGVSQSAVSRTFTPGGIVSAATRAKVLAAAESLGYRPNLLSRSLTTGRSGIVAVAVGGLSNPFHAMALESFAGGLQRSGRQVMLVQVEDEWALASAVEPLSGYQVDAVLTSLSVNEPDVAQALARFGMPVVTMNSSKTNAWVRTVATDDVWAGAQVARLLHARGARRFGYVAGRPPGTLAQERREAGFRDGLRALGVDGYARAQGDHHHRGGYEAARTLYASGPRPDGLFCLNDLTAMGAIDALRHEFGLRCPEDVLVAGYDNVAASAWPPYGLTTVDVGLAEVAAQAFEMIEADASGPREILIRPTLVERASTSGRYEAAQTAPGTGGCPDLQATAPSRVRARGS</sequence>
<evidence type="ECO:0000313" key="8">
    <source>
        <dbReference type="Proteomes" id="UP001055286"/>
    </source>
</evidence>
<keyword evidence="8" id="KW-1185">Reference proteome</keyword>
<dbReference type="PANTHER" id="PTHR30146">
    <property type="entry name" value="LACI-RELATED TRANSCRIPTIONAL REPRESSOR"/>
    <property type="match status" value="1"/>
</dbReference>
<feature type="region of interest" description="Disordered" evidence="5">
    <location>
        <begin position="1"/>
        <end position="30"/>
    </location>
</feature>
<dbReference type="GO" id="GO:0003700">
    <property type="term" value="F:DNA-binding transcription factor activity"/>
    <property type="evidence" value="ECO:0007669"/>
    <property type="project" value="TreeGrafter"/>
</dbReference>
<dbReference type="SUPFAM" id="SSF53822">
    <property type="entry name" value="Periplasmic binding protein-like I"/>
    <property type="match status" value="1"/>
</dbReference>
<proteinExistence type="predicted"/>
<keyword evidence="3" id="KW-0238">DNA-binding</keyword>
<protein>
    <submittedName>
        <fullName evidence="7">Ribose operon repressor</fullName>
    </submittedName>
</protein>
<dbReference type="AlphaFoldDB" id="A0AA37M869"/>
<evidence type="ECO:0000256" key="1">
    <source>
        <dbReference type="ARBA" id="ARBA00022491"/>
    </source>
</evidence>
<dbReference type="InterPro" id="IPR028082">
    <property type="entry name" value="Peripla_BP_I"/>
</dbReference>
<dbReference type="SUPFAM" id="SSF47413">
    <property type="entry name" value="lambda repressor-like DNA-binding domains"/>
    <property type="match status" value="1"/>
</dbReference>
<dbReference type="CDD" id="cd01392">
    <property type="entry name" value="HTH_LacI"/>
    <property type="match status" value="1"/>
</dbReference>
<dbReference type="SMART" id="SM00354">
    <property type="entry name" value="HTH_LACI"/>
    <property type="match status" value="1"/>
</dbReference>
<dbReference type="PROSITE" id="PS50932">
    <property type="entry name" value="HTH_LACI_2"/>
    <property type="match status" value="1"/>
</dbReference>
<reference evidence="7" key="2">
    <citation type="submission" date="2021-08" db="EMBL/GenBank/DDBJ databases">
        <authorList>
            <person name="Tani A."/>
            <person name="Ola A."/>
            <person name="Ogura Y."/>
            <person name="Katsura K."/>
            <person name="Hayashi T."/>
        </authorList>
    </citation>
    <scope>NUCLEOTIDE SEQUENCE</scope>
    <source>
        <strain evidence="7">JCM 32048</strain>
    </source>
</reference>
<dbReference type="GO" id="GO:0000976">
    <property type="term" value="F:transcription cis-regulatory region binding"/>
    <property type="evidence" value="ECO:0007669"/>
    <property type="project" value="TreeGrafter"/>
</dbReference>
<evidence type="ECO:0000259" key="6">
    <source>
        <dbReference type="PROSITE" id="PS50932"/>
    </source>
</evidence>
<dbReference type="PANTHER" id="PTHR30146:SF95">
    <property type="entry name" value="RIBOSE OPERON REPRESSOR"/>
    <property type="match status" value="1"/>
</dbReference>
<evidence type="ECO:0000256" key="5">
    <source>
        <dbReference type="SAM" id="MobiDB-lite"/>
    </source>
</evidence>
<dbReference type="CDD" id="cd06278">
    <property type="entry name" value="PBP1_LacI-like"/>
    <property type="match status" value="1"/>
</dbReference>
<dbReference type="EMBL" id="BPQJ01000047">
    <property type="protein sequence ID" value="GJD65799.1"/>
    <property type="molecule type" value="Genomic_DNA"/>
</dbReference>
<gene>
    <name evidence="7" type="primary">rbsR_1</name>
    <name evidence="7" type="ORF">MPEAHAMD_5995</name>
</gene>
<dbReference type="InterPro" id="IPR000843">
    <property type="entry name" value="HTH_LacI"/>
</dbReference>
<dbReference type="Proteomes" id="UP001055286">
    <property type="component" value="Unassembled WGS sequence"/>
</dbReference>
<organism evidence="7 8">
    <name type="scientific">Methylobacterium frigidaeris</name>
    <dbReference type="NCBI Taxonomy" id="2038277"/>
    <lineage>
        <taxon>Bacteria</taxon>
        <taxon>Pseudomonadati</taxon>
        <taxon>Pseudomonadota</taxon>
        <taxon>Alphaproteobacteria</taxon>
        <taxon>Hyphomicrobiales</taxon>
        <taxon>Methylobacteriaceae</taxon>
        <taxon>Methylobacterium</taxon>
    </lineage>
</organism>
<reference evidence="7" key="1">
    <citation type="journal article" date="2016" name="Front. Microbiol.">
        <title>Genome Sequence of the Piezophilic, Mesophilic Sulfate-Reducing Bacterium Desulfovibrio indicus J2T.</title>
        <authorList>
            <person name="Cao J."/>
            <person name="Maignien L."/>
            <person name="Shao Z."/>
            <person name="Alain K."/>
            <person name="Jebbar M."/>
        </authorList>
    </citation>
    <scope>NUCLEOTIDE SEQUENCE</scope>
    <source>
        <strain evidence="7">JCM 32048</strain>
    </source>
</reference>
<evidence type="ECO:0000256" key="3">
    <source>
        <dbReference type="ARBA" id="ARBA00023125"/>
    </source>
</evidence>
<dbReference type="Pfam" id="PF13377">
    <property type="entry name" value="Peripla_BP_3"/>
    <property type="match status" value="1"/>
</dbReference>
<evidence type="ECO:0000313" key="7">
    <source>
        <dbReference type="EMBL" id="GJD65799.1"/>
    </source>
</evidence>
<feature type="region of interest" description="Disordered" evidence="5">
    <location>
        <begin position="356"/>
        <end position="384"/>
    </location>
</feature>
<name>A0AA37M869_9HYPH</name>
<dbReference type="InterPro" id="IPR010982">
    <property type="entry name" value="Lambda_DNA-bd_dom_sf"/>
</dbReference>
<dbReference type="InterPro" id="IPR046335">
    <property type="entry name" value="LacI/GalR-like_sensor"/>
</dbReference>
<accession>A0AA37M869</accession>
<keyword evidence="4" id="KW-0804">Transcription</keyword>
<dbReference type="Gene3D" id="1.10.260.40">
    <property type="entry name" value="lambda repressor-like DNA-binding domains"/>
    <property type="match status" value="1"/>
</dbReference>
<keyword evidence="2" id="KW-0805">Transcription regulation</keyword>
<dbReference type="Pfam" id="PF00356">
    <property type="entry name" value="LacI"/>
    <property type="match status" value="1"/>
</dbReference>
<keyword evidence="1" id="KW-0678">Repressor</keyword>
<feature type="compositionally biased region" description="Low complexity" evidence="5">
    <location>
        <begin position="1"/>
        <end position="22"/>
    </location>
</feature>